<dbReference type="GO" id="GO:0016758">
    <property type="term" value="F:hexosyltransferase activity"/>
    <property type="evidence" value="ECO:0007669"/>
    <property type="project" value="TreeGrafter"/>
</dbReference>
<evidence type="ECO:0000313" key="4">
    <source>
        <dbReference type="EMBL" id="ROT78950.1"/>
    </source>
</evidence>
<dbReference type="GO" id="GO:0006688">
    <property type="term" value="P:glycosphingolipid biosynthetic process"/>
    <property type="evidence" value="ECO:0007669"/>
    <property type="project" value="TreeGrafter"/>
</dbReference>
<dbReference type="AlphaFoldDB" id="A0A3R7MCG3"/>
<gene>
    <name evidence="4" type="ORF">C7M84_002346</name>
</gene>
<evidence type="ECO:0000256" key="2">
    <source>
        <dbReference type="ARBA" id="ARBA00022679"/>
    </source>
</evidence>
<keyword evidence="5" id="KW-1185">Reference proteome</keyword>
<keyword evidence="2" id="KW-0808">Transferase</keyword>
<comment type="similarity">
    <text evidence="1">Belongs to the glycosyltransferase 32 family.</text>
</comment>
<organism evidence="4 5">
    <name type="scientific">Penaeus vannamei</name>
    <name type="common">Whiteleg shrimp</name>
    <name type="synonym">Litopenaeus vannamei</name>
    <dbReference type="NCBI Taxonomy" id="6689"/>
    <lineage>
        <taxon>Eukaryota</taxon>
        <taxon>Metazoa</taxon>
        <taxon>Ecdysozoa</taxon>
        <taxon>Arthropoda</taxon>
        <taxon>Crustacea</taxon>
        <taxon>Multicrustacea</taxon>
        <taxon>Malacostraca</taxon>
        <taxon>Eumalacostraca</taxon>
        <taxon>Eucarida</taxon>
        <taxon>Decapoda</taxon>
        <taxon>Dendrobranchiata</taxon>
        <taxon>Penaeoidea</taxon>
        <taxon>Penaeidae</taxon>
        <taxon>Penaeus</taxon>
    </lineage>
</organism>
<evidence type="ECO:0000256" key="1">
    <source>
        <dbReference type="ARBA" id="ARBA00009003"/>
    </source>
</evidence>
<dbReference type="Proteomes" id="UP000283509">
    <property type="component" value="Unassembled WGS sequence"/>
</dbReference>
<dbReference type="GO" id="GO:0016020">
    <property type="term" value="C:membrane"/>
    <property type="evidence" value="ECO:0007669"/>
    <property type="project" value="GOC"/>
</dbReference>
<reference evidence="4 5" key="2">
    <citation type="submission" date="2019-01" db="EMBL/GenBank/DDBJ databases">
        <title>The decoding of complex shrimp genome reveals the adaptation for benthos swimmer, frequently molting mechanism and breeding impact on genome.</title>
        <authorList>
            <person name="Sun Y."/>
            <person name="Gao Y."/>
            <person name="Yu Y."/>
        </authorList>
    </citation>
    <scope>NUCLEOTIDE SEQUENCE [LARGE SCALE GENOMIC DNA]</scope>
    <source>
        <tissue evidence="4">Muscle</tissue>
    </source>
</reference>
<dbReference type="SUPFAM" id="SSF53448">
    <property type="entry name" value="Nucleotide-diphospho-sugar transferases"/>
    <property type="match status" value="1"/>
</dbReference>
<protein>
    <submittedName>
        <fullName evidence="4">Putative secreted protein</fullName>
    </submittedName>
</protein>
<dbReference type="Pfam" id="PF04572">
    <property type="entry name" value="Gb3_synth"/>
    <property type="match status" value="1"/>
</dbReference>
<dbReference type="InterPro" id="IPR051981">
    <property type="entry name" value="Glycosyltransf_32"/>
</dbReference>
<name>A0A3R7MCG3_PENVA</name>
<reference evidence="4 5" key="1">
    <citation type="submission" date="2018-04" db="EMBL/GenBank/DDBJ databases">
        <authorList>
            <person name="Zhang X."/>
            <person name="Yuan J."/>
            <person name="Li F."/>
            <person name="Xiang J."/>
        </authorList>
    </citation>
    <scope>NUCLEOTIDE SEQUENCE [LARGE SCALE GENOMIC DNA]</scope>
    <source>
        <tissue evidence="4">Muscle</tissue>
    </source>
</reference>
<comment type="caution">
    <text evidence="4">The sequence shown here is derived from an EMBL/GenBank/DDBJ whole genome shotgun (WGS) entry which is preliminary data.</text>
</comment>
<dbReference type="OrthoDB" id="409543at2759"/>
<feature type="domain" description="Alpha 1,4-glycosyltransferase" evidence="3">
    <location>
        <begin position="61"/>
        <end position="174"/>
    </location>
</feature>
<dbReference type="Gene3D" id="3.90.550.20">
    <property type="match status" value="1"/>
</dbReference>
<evidence type="ECO:0000259" key="3">
    <source>
        <dbReference type="Pfam" id="PF04572"/>
    </source>
</evidence>
<accession>A0A3R7MCG3</accession>
<evidence type="ECO:0000313" key="5">
    <source>
        <dbReference type="Proteomes" id="UP000283509"/>
    </source>
</evidence>
<dbReference type="PANTHER" id="PTHR12042:SF21">
    <property type="entry name" value="ALPHA1,4-GALACTOSYLTRANSFERASE 1-RELATED"/>
    <property type="match status" value="1"/>
</dbReference>
<proteinExistence type="inferred from homology"/>
<dbReference type="EMBL" id="QCYY01001313">
    <property type="protein sequence ID" value="ROT78950.1"/>
    <property type="molecule type" value="Genomic_DNA"/>
</dbReference>
<dbReference type="InterPro" id="IPR007652">
    <property type="entry name" value="A1-4-GlycosylTfrase_dom"/>
</dbReference>
<dbReference type="STRING" id="6689.A0A3R7MCG3"/>
<dbReference type="PANTHER" id="PTHR12042">
    <property type="entry name" value="LACTOSYLCERAMIDE 4-ALPHA-GALACTOSYLTRANSFERASE ALPHA- 1,4-GALACTOSYLTRANSFERASE"/>
    <property type="match status" value="1"/>
</dbReference>
<sequence length="232" mass="26006">MFSEGRTFAEVGDATRAELLRRFGGTYVDLDAITLRPLPSLNNWLGRVDDTLLINTAVVSFVPGHPILQDVVRSIPDSFKPHDCCSIGPVLFTRILHQSCPKNVTTPSSAHPDEAEHCNDVTIFPKSYFYPIHYGYRKDQLESIFREGEGLGRAFLSSTQAFSLHLFHSVSEKAVVSLSATRSDRRSVRFTGPREFAAPDFTDIAAAAELRHRRRSGSRTHKQVRIISTMLF</sequence>
<dbReference type="InterPro" id="IPR029044">
    <property type="entry name" value="Nucleotide-diphossugar_trans"/>
</dbReference>